<evidence type="ECO:0000313" key="2">
    <source>
        <dbReference type="EMBL" id="KAF2816534.1"/>
    </source>
</evidence>
<reference evidence="4" key="2">
    <citation type="submission" date="2020-04" db="EMBL/GenBank/DDBJ databases">
        <authorList>
            <consortium name="NCBI Genome Project"/>
        </authorList>
    </citation>
    <scope>NUCLEOTIDE SEQUENCE</scope>
    <source>
        <strain evidence="4">CBS 304.34</strain>
    </source>
</reference>
<feature type="compositionally biased region" description="Basic and acidic residues" evidence="1">
    <location>
        <begin position="563"/>
        <end position="576"/>
    </location>
</feature>
<dbReference type="Proteomes" id="UP000504636">
    <property type="component" value="Unplaced"/>
</dbReference>
<protein>
    <recommendedName>
        <fullName evidence="5">F-box domain-containing protein</fullName>
    </recommendedName>
</protein>
<dbReference type="Gene3D" id="3.80.10.10">
    <property type="entry name" value="Ribonuclease Inhibitor"/>
    <property type="match status" value="1"/>
</dbReference>
<organism evidence="2">
    <name type="scientific">Mytilinidion resinicola</name>
    <dbReference type="NCBI Taxonomy" id="574789"/>
    <lineage>
        <taxon>Eukaryota</taxon>
        <taxon>Fungi</taxon>
        <taxon>Dikarya</taxon>
        <taxon>Ascomycota</taxon>
        <taxon>Pezizomycotina</taxon>
        <taxon>Dothideomycetes</taxon>
        <taxon>Pleosporomycetidae</taxon>
        <taxon>Mytilinidiales</taxon>
        <taxon>Mytilinidiaceae</taxon>
        <taxon>Mytilinidion</taxon>
    </lineage>
</organism>
<proteinExistence type="predicted"/>
<dbReference type="RefSeq" id="XP_033583498.1">
    <property type="nucleotide sequence ID" value="XM_033724943.1"/>
</dbReference>
<sequence>MARRSHLSPRERDREGTLVRIMGFMKHFRSRSKLRDKEKDLHQQHFFPAVYTGPDRISRLPEKVLRLIFQNVCPHSTDETYESSESSIVSDGCMLCDLRDLANCSKTRRQWYPIASGLLYHSIRIDAVHYCELEEIFSEKRRRKSRNHEAVDTPTARLQLLCRTVRDNQYCASAVQFLKLPYMTRETSKADLARTVSVLPNLLYVDLPEGFFTGDPSCHTLRQELQVRCPHIRKMKYEAGAEQSLELLLQRHWQDLQILEISKLRVEPTILRQVLASLPVIRNLTISDMPWLESSIFQSNQMIPEFPALHTLTLNRAPGITADGLVQYLSRSDTRGSLRILKLKECSGIPVSTLHSVLWAASHLVELSIIAQVANSLPLEPIPPLQSISLKTLHFEITSISSNQHSLYPPALSYYNYLTNSLMSNSLPALRELYVRDPDFPESLTLAPPIVPFADSPQHAPRGFHQQLEVFSKGLDELEWVYTSVMPSEGPGRRGSMSGGRPLSAYTASKGLGAHWGGEARKSVVVGNGFGGFLAVPADDERPRTAGSLSGGGSRGSWVPGHASREHRGSKADLWR</sequence>
<evidence type="ECO:0008006" key="5">
    <source>
        <dbReference type="Google" id="ProtNLM"/>
    </source>
</evidence>
<dbReference type="SUPFAM" id="SSF52047">
    <property type="entry name" value="RNI-like"/>
    <property type="match status" value="1"/>
</dbReference>
<dbReference type="AlphaFoldDB" id="A0A6A6Z8A2"/>
<dbReference type="InterPro" id="IPR032675">
    <property type="entry name" value="LRR_dom_sf"/>
</dbReference>
<dbReference type="OrthoDB" id="5405297at2759"/>
<gene>
    <name evidence="2 4" type="ORF">BDZ99DRAFT_515119</name>
</gene>
<evidence type="ECO:0000256" key="1">
    <source>
        <dbReference type="SAM" id="MobiDB-lite"/>
    </source>
</evidence>
<reference evidence="4" key="3">
    <citation type="submission" date="2025-04" db="UniProtKB">
        <authorList>
            <consortium name="RefSeq"/>
        </authorList>
    </citation>
    <scope>IDENTIFICATION</scope>
    <source>
        <strain evidence="4">CBS 304.34</strain>
    </source>
</reference>
<feature type="region of interest" description="Disordered" evidence="1">
    <location>
        <begin position="537"/>
        <end position="576"/>
    </location>
</feature>
<dbReference type="GeneID" id="54465836"/>
<evidence type="ECO:0000313" key="3">
    <source>
        <dbReference type="Proteomes" id="UP000504636"/>
    </source>
</evidence>
<reference evidence="2 4" key="1">
    <citation type="journal article" date="2020" name="Stud. Mycol.">
        <title>101 Dothideomycetes genomes: a test case for predicting lifestyles and emergence of pathogens.</title>
        <authorList>
            <person name="Haridas S."/>
            <person name="Albert R."/>
            <person name="Binder M."/>
            <person name="Bloem J."/>
            <person name="Labutti K."/>
            <person name="Salamov A."/>
            <person name="Andreopoulos B."/>
            <person name="Baker S."/>
            <person name="Barry K."/>
            <person name="Bills G."/>
            <person name="Bluhm B."/>
            <person name="Cannon C."/>
            <person name="Castanera R."/>
            <person name="Culley D."/>
            <person name="Daum C."/>
            <person name="Ezra D."/>
            <person name="Gonzalez J."/>
            <person name="Henrissat B."/>
            <person name="Kuo A."/>
            <person name="Liang C."/>
            <person name="Lipzen A."/>
            <person name="Lutzoni F."/>
            <person name="Magnuson J."/>
            <person name="Mondo S."/>
            <person name="Nolan M."/>
            <person name="Ohm R."/>
            <person name="Pangilinan J."/>
            <person name="Park H.-J."/>
            <person name="Ramirez L."/>
            <person name="Alfaro M."/>
            <person name="Sun H."/>
            <person name="Tritt A."/>
            <person name="Yoshinaga Y."/>
            <person name="Zwiers L.-H."/>
            <person name="Turgeon B."/>
            <person name="Goodwin S."/>
            <person name="Spatafora J."/>
            <person name="Crous P."/>
            <person name="Grigoriev I."/>
        </authorList>
    </citation>
    <scope>NUCLEOTIDE SEQUENCE</scope>
    <source>
        <strain evidence="2 4">CBS 304.34</strain>
    </source>
</reference>
<dbReference type="EMBL" id="MU003693">
    <property type="protein sequence ID" value="KAF2816534.1"/>
    <property type="molecule type" value="Genomic_DNA"/>
</dbReference>
<accession>A0A6A6Z8A2</accession>
<keyword evidence="3" id="KW-1185">Reference proteome</keyword>
<name>A0A6A6Z8A2_9PEZI</name>
<evidence type="ECO:0000313" key="4">
    <source>
        <dbReference type="RefSeq" id="XP_033583498.1"/>
    </source>
</evidence>